<feature type="transmembrane region" description="Helical" evidence="1">
    <location>
        <begin position="224"/>
        <end position="244"/>
    </location>
</feature>
<accession>A0A0G0QP19</accession>
<keyword evidence="2" id="KW-0418">Kinase</keyword>
<dbReference type="Proteomes" id="UP000034301">
    <property type="component" value="Unassembled WGS sequence"/>
</dbReference>
<evidence type="ECO:0000256" key="1">
    <source>
        <dbReference type="SAM" id="Phobius"/>
    </source>
</evidence>
<feature type="transmembrane region" description="Helical" evidence="1">
    <location>
        <begin position="21"/>
        <end position="40"/>
    </location>
</feature>
<dbReference type="AlphaFoldDB" id="A0A0G0QP19"/>
<feature type="transmembrane region" description="Helical" evidence="1">
    <location>
        <begin position="155"/>
        <end position="174"/>
    </location>
</feature>
<keyword evidence="2" id="KW-0808">Transferase</keyword>
<evidence type="ECO:0000313" key="2">
    <source>
        <dbReference type="EMBL" id="KKR41868.1"/>
    </source>
</evidence>
<sequence>MICYLFSEPTYFLYSPDVPTILYYAQVPATLIALLISFYAFWNGRHLLLNKLLLVISILFSFWTLSTLIAWTNIHSNFIMFVWSFFGLILSLISIFCIYFIYVFLEKKDISSKIKGVFLALLAPIFIIAPTSFNINGFNLTVCDAFNFEWLPFKFYYTSLGVIAMIWILTLLILKYRTATSDLKKQIILMGVGLELFLFSFFGMEFVATSFARIGLLPSSEIELYGLFGMVIFMIYISILMVQFKTFNVKLIATQALVWGLAILIGSQFFFIQVPINMVLNGFTFVASVVLGFFLIRSVKKEIQQKEELLKLTINLRSLLKQRESLVHLVTHKVKGSFTRTKFIFAGILDGTFGPISPEVKKIAEQGLEFDNGGIETVDLVLNAANLQNGIIKYDMKNIDLKEIVLKTINDKKLAIEAKGLKVETEINDGGYNIMGDSFWLNIREKEK</sequence>
<keyword evidence="1" id="KW-0472">Membrane</keyword>
<feature type="transmembrane region" description="Helical" evidence="1">
    <location>
        <begin position="186"/>
        <end position="204"/>
    </location>
</feature>
<protein>
    <submittedName>
        <fullName evidence="2">Histidine kinase-, DNA gyrase B-, and</fullName>
    </submittedName>
</protein>
<gene>
    <name evidence="2" type="ORF">UT78_C0019G0013</name>
</gene>
<feature type="transmembrane region" description="Helical" evidence="1">
    <location>
        <begin position="78"/>
        <end position="105"/>
    </location>
</feature>
<feature type="transmembrane region" description="Helical" evidence="1">
    <location>
        <begin position="251"/>
        <end position="272"/>
    </location>
</feature>
<feature type="transmembrane region" description="Helical" evidence="1">
    <location>
        <begin position="117"/>
        <end position="135"/>
    </location>
</feature>
<name>A0A0G0QP19_9BACT</name>
<reference evidence="2 3" key="1">
    <citation type="journal article" date="2015" name="Nature">
        <title>rRNA introns, odd ribosomes, and small enigmatic genomes across a large radiation of phyla.</title>
        <authorList>
            <person name="Brown C.T."/>
            <person name="Hug L.A."/>
            <person name="Thomas B.C."/>
            <person name="Sharon I."/>
            <person name="Castelle C.J."/>
            <person name="Singh A."/>
            <person name="Wilkins M.J."/>
            <person name="Williams K.H."/>
            <person name="Banfield J.F."/>
        </authorList>
    </citation>
    <scope>NUCLEOTIDE SEQUENCE [LARGE SCALE GENOMIC DNA]</scope>
</reference>
<proteinExistence type="predicted"/>
<evidence type="ECO:0000313" key="3">
    <source>
        <dbReference type="Proteomes" id="UP000034301"/>
    </source>
</evidence>
<feature type="transmembrane region" description="Helical" evidence="1">
    <location>
        <begin position="52"/>
        <end position="72"/>
    </location>
</feature>
<dbReference type="GO" id="GO:0016301">
    <property type="term" value="F:kinase activity"/>
    <property type="evidence" value="ECO:0007669"/>
    <property type="project" value="UniProtKB-KW"/>
</dbReference>
<keyword evidence="1" id="KW-0812">Transmembrane</keyword>
<comment type="caution">
    <text evidence="2">The sequence shown here is derived from an EMBL/GenBank/DDBJ whole genome shotgun (WGS) entry which is preliminary data.</text>
</comment>
<keyword evidence="1" id="KW-1133">Transmembrane helix</keyword>
<dbReference type="EMBL" id="LBYC01000019">
    <property type="protein sequence ID" value="KKR41868.1"/>
    <property type="molecule type" value="Genomic_DNA"/>
</dbReference>
<organism evidence="2 3">
    <name type="scientific">Candidatus Nomurabacteria bacterium GW2011_GWF2_40_12</name>
    <dbReference type="NCBI Taxonomy" id="1618776"/>
    <lineage>
        <taxon>Bacteria</taxon>
        <taxon>Candidatus Nomuraibacteriota</taxon>
    </lineage>
</organism>
<feature type="transmembrane region" description="Helical" evidence="1">
    <location>
        <begin position="278"/>
        <end position="296"/>
    </location>
</feature>